<dbReference type="VEuPathDB" id="VectorBase:GBRI027400"/>
<proteinExistence type="predicted"/>
<feature type="signal peptide" evidence="1">
    <location>
        <begin position="1"/>
        <end position="21"/>
    </location>
</feature>
<dbReference type="AlphaFoldDB" id="A0A1A9WPQ4"/>
<dbReference type="Proteomes" id="UP000091820">
    <property type="component" value="Unassembled WGS sequence"/>
</dbReference>
<reference evidence="2" key="2">
    <citation type="submission" date="2020-05" db="UniProtKB">
        <authorList>
            <consortium name="EnsemblMetazoa"/>
        </authorList>
    </citation>
    <scope>IDENTIFICATION</scope>
    <source>
        <strain evidence="2">IAEA</strain>
    </source>
</reference>
<evidence type="ECO:0000313" key="3">
    <source>
        <dbReference type="Proteomes" id="UP000091820"/>
    </source>
</evidence>
<dbReference type="EnsemblMetazoa" id="GBRI027400-RA">
    <property type="protein sequence ID" value="GBRI027400-PA"/>
    <property type="gene ID" value="GBRI027400"/>
</dbReference>
<evidence type="ECO:0000313" key="2">
    <source>
        <dbReference type="EnsemblMetazoa" id="GBRI027400-PA"/>
    </source>
</evidence>
<accession>A0A1A9WPQ4</accession>
<reference evidence="3" key="1">
    <citation type="submission" date="2014-03" db="EMBL/GenBank/DDBJ databases">
        <authorList>
            <person name="Aksoy S."/>
            <person name="Warren W."/>
            <person name="Wilson R.K."/>
        </authorList>
    </citation>
    <scope>NUCLEOTIDE SEQUENCE [LARGE SCALE GENOMIC DNA]</scope>
    <source>
        <strain evidence="3">IAEA</strain>
    </source>
</reference>
<feature type="chain" id="PRO_5008400573" evidence="1">
    <location>
        <begin position="22"/>
        <end position="71"/>
    </location>
</feature>
<evidence type="ECO:0000256" key="1">
    <source>
        <dbReference type="SAM" id="SignalP"/>
    </source>
</evidence>
<keyword evidence="3" id="KW-1185">Reference proteome</keyword>
<sequence>MDRFKYLYFVLLLIIVTVCECDGTYDDGPLTRPGVPQNVLFIARNQYSECGRRHDGRPIKCKNYGLSRGLA</sequence>
<protein>
    <submittedName>
        <fullName evidence="2">Uncharacterized protein</fullName>
    </submittedName>
</protein>
<organism evidence="2 3">
    <name type="scientific">Glossina brevipalpis</name>
    <dbReference type="NCBI Taxonomy" id="37001"/>
    <lineage>
        <taxon>Eukaryota</taxon>
        <taxon>Metazoa</taxon>
        <taxon>Ecdysozoa</taxon>
        <taxon>Arthropoda</taxon>
        <taxon>Hexapoda</taxon>
        <taxon>Insecta</taxon>
        <taxon>Pterygota</taxon>
        <taxon>Neoptera</taxon>
        <taxon>Endopterygota</taxon>
        <taxon>Diptera</taxon>
        <taxon>Brachycera</taxon>
        <taxon>Muscomorpha</taxon>
        <taxon>Hippoboscoidea</taxon>
        <taxon>Glossinidae</taxon>
        <taxon>Glossina</taxon>
    </lineage>
</organism>
<name>A0A1A9WPQ4_9MUSC</name>
<keyword evidence="1" id="KW-0732">Signal</keyword>